<name>A0A1I7WYS9_HETBA</name>
<proteinExistence type="predicted"/>
<protein>
    <submittedName>
        <fullName evidence="2">ULP_PROTEASE domain-containing protein</fullName>
    </submittedName>
</protein>
<evidence type="ECO:0000313" key="1">
    <source>
        <dbReference type="Proteomes" id="UP000095283"/>
    </source>
</evidence>
<dbReference type="Proteomes" id="UP000095283">
    <property type="component" value="Unplaced"/>
</dbReference>
<sequence>MQASSVIQAHRQIISIDANRCGLAVISVFLQNA</sequence>
<organism evidence="1 2">
    <name type="scientific">Heterorhabditis bacteriophora</name>
    <name type="common">Entomopathogenic nematode worm</name>
    <dbReference type="NCBI Taxonomy" id="37862"/>
    <lineage>
        <taxon>Eukaryota</taxon>
        <taxon>Metazoa</taxon>
        <taxon>Ecdysozoa</taxon>
        <taxon>Nematoda</taxon>
        <taxon>Chromadorea</taxon>
        <taxon>Rhabditida</taxon>
        <taxon>Rhabditina</taxon>
        <taxon>Rhabditomorpha</taxon>
        <taxon>Strongyloidea</taxon>
        <taxon>Heterorhabditidae</taxon>
        <taxon>Heterorhabditis</taxon>
    </lineage>
</organism>
<reference evidence="2" key="1">
    <citation type="submission" date="2016-11" db="UniProtKB">
        <authorList>
            <consortium name="WormBaseParasite"/>
        </authorList>
    </citation>
    <scope>IDENTIFICATION</scope>
</reference>
<accession>A0A1I7WYS9</accession>
<evidence type="ECO:0000313" key="2">
    <source>
        <dbReference type="WBParaSite" id="Hba_10286"/>
    </source>
</evidence>
<keyword evidence="1" id="KW-1185">Reference proteome</keyword>
<dbReference type="AlphaFoldDB" id="A0A1I7WYS9"/>
<dbReference type="WBParaSite" id="Hba_10286">
    <property type="protein sequence ID" value="Hba_10286"/>
    <property type="gene ID" value="Hba_10286"/>
</dbReference>